<accession>A0A9N7U3V0</accession>
<sequence length="116" mass="12216">MGTTIDILVSLLGSIRETQRLCVMKCRPVIVGGGAEAPPLGQHIMGVVRKMSHHLAAAGQEHAVRALQEYGAGPELQETGCEADSETHGACSSPLLLYWSPALSVVLEPAPTQTCL</sequence>
<dbReference type="EMBL" id="CADEAL010000712">
    <property type="protein sequence ID" value="CAB1424193.1"/>
    <property type="molecule type" value="Genomic_DNA"/>
</dbReference>
<protein>
    <submittedName>
        <fullName evidence="1">Uncharacterized protein</fullName>
    </submittedName>
</protein>
<comment type="caution">
    <text evidence="1">The sequence shown here is derived from an EMBL/GenBank/DDBJ whole genome shotgun (WGS) entry which is preliminary data.</text>
</comment>
<evidence type="ECO:0000313" key="2">
    <source>
        <dbReference type="Proteomes" id="UP001153269"/>
    </source>
</evidence>
<organism evidence="1 2">
    <name type="scientific">Pleuronectes platessa</name>
    <name type="common">European plaice</name>
    <dbReference type="NCBI Taxonomy" id="8262"/>
    <lineage>
        <taxon>Eukaryota</taxon>
        <taxon>Metazoa</taxon>
        <taxon>Chordata</taxon>
        <taxon>Craniata</taxon>
        <taxon>Vertebrata</taxon>
        <taxon>Euteleostomi</taxon>
        <taxon>Actinopterygii</taxon>
        <taxon>Neopterygii</taxon>
        <taxon>Teleostei</taxon>
        <taxon>Neoteleostei</taxon>
        <taxon>Acanthomorphata</taxon>
        <taxon>Carangaria</taxon>
        <taxon>Pleuronectiformes</taxon>
        <taxon>Pleuronectoidei</taxon>
        <taxon>Pleuronectidae</taxon>
        <taxon>Pleuronectes</taxon>
    </lineage>
</organism>
<reference evidence="1" key="1">
    <citation type="submission" date="2020-03" db="EMBL/GenBank/DDBJ databases">
        <authorList>
            <person name="Weist P."/>
        </authorList>
    </citation>
    <scope>NUCLEOTIDE SEQUENCE</scope>
</reference>
<keyword evidence="2" id="KW-1185">Reference proteome</keyword>
<dbReference type="Proteomes" id="UP001153269">
    <property type="component" value="Unassembled WGS sequence"/>
</dbReference>
<proteinExistence type="predicted"/>
<evidence type="ECO:0000313" key="1">
    <source>
        <dbReference type="EMBL" id="CAB1424193.1"/>
    </source>
</evidence>
<dbReference type="AlphaFoldDB" id="A0A9N7U3V0"/>
<name>A0A9N7U3V0_PLEPL</name>
<gene>
    <name evidence="1" type="ORF">PLEPLA_LOCUS12114</name>
</gene>